<dbReference type="SUPFAM" id="SSF55729">
    <property type="entry name" value="Acyl-CoA N-acyltransferases (Nat)"/>
    <property type="match status" value="1"/>
</dbReference>
<dbReference type="CDD" id="cd04301">
    <property type="entry name" value="NAT_SF"/>
    <property type="match status" value="1"/>
</dbReference>
<dbReference type="PROSITE" id="PS51186">
    <property type="entry name" value="GNAT"/>
    <property type="match status" value="1"/>
</dbReference>
<sequence length="160" mass="17826">MRLPDHLTGRWIEFTALGALEVHDLLKLRQDVFIVEQASLFADIDGKDPEALHFLIQETESGQETGRGAIAGAIRLFTDKEAGEARIGRVVIAPQARGLGLGRFLMRAGIEKARELVPGCRILLSAQTYLEEFYRSFGFETVSEIYIEDGIPHVDMVRKG</sequence>
<gene>
    <name evidence="2" type="ORF">JF539_14720</name>
</gene>
<dbReference type="InterPro" id="IPR016181">
    <property type="entry name" value="Acyl_CoA_acyltransferase"/>
</dbReference>
<dbReference type="InterPro" id="IPR000182">
    <property type="entry name" value="GNAT_dom"/>
</dbReference>
<accession>A0A939EED5</accession>
<dbReference type="EMBL" id="JAEKJZ010000002">
    <property type="protein sequence ID" value="MBN9671600.1"/>
    <property type="molecule type" value="Genomic_DNA"/>
</dbReference>
<dbReference type="Gene3D" id="3.40.630.30">
    <property type="match status" value="1"/>
</dbReference>
<dbReference type="Pfam" id="PF13673">
    <property type="entry name" value="Acetyltransf_10"/>
    <property type="match status" value="1"/>
</dbReference>
<organism evidence="2 3">
    <name type="scientific">Roseibium aggregatum</name>
    <dbReference type="NCBI Taxonomy" id="187304"/>
    <lineage>
        <taxon>Bacteria</taxon>
        <taxon>Pseudomonadati</taxon>
        <taxon>Pseudomonadota</taxon>
        <taxon>Alphaproteobacteria</taxon>
        <taxon>Hyphomicrobiales</taxon>
        <taxon>Stappiaceae</taxon>
        <taxon>Roseibium</taxon>
    </lineage>
</organism>
<dbReference type="RefSeq" id="WP_207141417.1">
    <property type="nucleotide sequence ID" value="NZ_JAEKJZ010000002.1"/>
</dbReference>
<dbReference type="Proteomes" id="UP000664096">
    <property type="component" value="Unassembled WGS sequence"/>
</dbReference>
<dbReference type="AlphaFoldDB" id="A0A939EED5"/>
<reference evidence="2" key="1">
    <citation type="submission" date="2020-12" db="EMBL/GenBank/DDBJ databases">
        <title>Oil enriched cultivation method for isolating marine PHA-producing bacteria.</title>
        <authorList>
            <person name="Zheng W."/>
            <person name="Yu S."/>
            <person name="Huang Y."/>
        </authorList>
    </citation>
    <scope>NUCLEOTIDE SEQUENCE</scope>
    <source>
        <strain evidence="2">SY-2-12</strain>
    </source>
</reference>
<dbReference type="PANTHER" id="PTHR13355:SF11">
    <property type="entry name" value="GLUCOSAMINE 6-PHOSPHATE N-ACETYLTRANSFERASE"/>
    <property type="match status" value="1"/>
</dbReference>
<dbReference type="InterPro" id="IPR039143">
    <property type="entry name" value="GNPNAT1-like"/>
</dbReference>
<name>A0A939EED5_9HYPH</name>
<evidence type="ECO:0000259" key="1">
    <source>
        <dbReference type="PROSITE" id="PS51186"/>
    </source>
</evidence>
<evidence type="ECO:0000313" key="3">
    <source>
        <dbReference type="Proteomes" id="UP000664096"/>
    </source>
</evidence>
<feature type="domain" description="N-acetyltransferase" evidence="1">
    <location>
        <begin position="12"/>
        <end position="160"/>
    </location>
</feature>
<evidence type="ECO:0000313" key="2">
    <source>
        <dbReference type="EMBL" id="MBN9671600.1"/>
    </source>
</evidence>
<proteinExistence type="predicted"/>
<dbReference type="GO" id="GO:0004343">
    <property type="term" value="F:glucosamine 6-phosphate N-acetyltransferase activity"/>
    <property type="evidence" value="ECO:0007669"/>
    <property type="project" value="TreeGrafter"/>
</dbReference>
<dbReference type="PANTHER" id="PTHR13355">
    <property type="entry name" value="GLUCOSAMINE 6-PHOSPHATE N-ACETYLTRANSFERASE"/>
    <property type="match status" value="1"/>
</dbReference>
<protein>
    <submittedName>
        <fullName evidence="2">GNAT family N-acetyltransferase</fullName>
    </submittedName>
</protein>
<comment type="caution">
    <text evidence="2">The sequence shown here is derived from an EMBL/GenBank/DDBJ whole genome shotgun (WGS) entry which is preliminary data.</text>
</comment>